<comment type="similarity">
    <text evidence="2">Belongs to the MS4A family.</text>
</comment>
<evidence type="ECO:0000256" key="5">
    <source>
        <dbReference type="ARBA" id="ARBA00023136"/>
    </source>
</evidence>
<evidence type="ECO:0000256" key="6">
    <source>
        <dbReference type="SAM" id="Phobius"/>
    </source>
</evidence>
<evidence type="ECO:0000256" key="4">
    <source>
        <dbReference type="ARBA" id="ARBA00022989"/>
    </source>
</evidence>
<dbReference type="PANTHER" id="PTHR23320:SF128">
    <property type="entry name" value="MEMBRANE-SPANNING 4-DOMAINS SUBFAMILY A MEMBER 4A"/>
    <property type="match status" value="1"/>
</dbReference>
<dbReference type="InterPro" id="IPR007237">
    <property type="entry name" value="CD20-like"/>
</dbReference>
<feature type="transmembrane region" description="Helical" evidence="6">
    <location>
        <begin position="49"/>
        <end position="70"/>
    </location>
</feature>
<dbReference type="Ensembl" id="ENSLLET00000022269.1">
    <property type="protein sequence ID" value="ENSLLEP00000021441.1"/>
    <property type="gene ID" value="ENSLLEG00000013593.1"/>
</dbReference>
<keyword evidence="4 6" id="KW-1133">Transmembrane helix</keyword>
<feature type="transmembrane region" description="Helical" evidence="6">
    <location>
        <begin position="176"/>
        <end position="197"/>
    </location>
</feature>
<dbReference type="Proteomes" id="UP000694569">
    <property type="component" value="Unplaced"/>
</dbReference>
<evidence type="ECO:0000256" key="3">
    <source>
        <dbReference type="ARBA" id="ARBA00022692"/>
    </source>
</evidence>
<organism evidence="7 8">
    <name type="scientific">Leptobrachium leishanense</name>
    <name type="common">Leishan spiny toad</name>
    <dbReference type="NCBI Taxonomy" id="445787"/>
    <lineage>
        <taxon>Eukaryota</taxon>
        <taxon>Metazoa</taxon>
        <taxon>Chordata</taxon>
        <taxon>Craniata</taxon>
        <taxon>Vertebrata</taxon>
        <taxon>Euteleostomi</taxon>
        <taxon>Amphibia</taxon>
        <taxon>Batrachia</taxon>
        <taxon>Anura</taxon>
        <taxon>Pelobatoidea</taxon>
        <taxon>Megophryidae</taxon>
        <taxon>Leptobrachium</taxon>
    </lineage>
</organism>
<accession>A0A8C5PFY8</accession>
<feature type="transmembrane region" description="Helical" evidence="6">
    <location>
        <begin position="117"/>
        <end position="142"/>
    </location>
</feature>
<name>A0A8C5PFY8_9ANUR</name>
<reference evidence="7" key="2">
    <citation type="submission" date="2025-09" db="UniProtKB">
        <authorList>
            <consortium name="Ensembl"/>
        </authorList>
    </citation>
    <scope>IDENTIFICATION</scope>
</reference>
<dbReference type="GeneTree" id="ENSGT00940000163727"/>
<dbReference type="OrthoDB" id="10071849at2759"/>
<dbReference type="Pfam" id="PF04103">
    <property type="entry name" value="CD20"/>
    <property type="match status" value="1"/>
</dbReference>
<evidence type="ECO:0000256" key="2">
    <source>
        <dbReference type="ARBA" id="ARBA00009565"/>
    </source>
</evidence>
<dbReference type="InterPro" id="IPR030417">
    <property type="entry name" value="MS4A"/>
</dbReference>
<evidence type="ECO:0008006" key="9">
    <source>
        <dbReference type="Google" id="ProtNLM"/>
    </source>
</evidence>
<dbReference type="GO" id="GO:0016020">
    <property type="term" value="C:membrane"/>
    <property type="evidence" value="ECO:0007669"/>
    <property type="project" value="UniProtKB-SubCell"/>
</dbReference>
<protein>
    <recommendedName>
        <fullName evidence="9">Membrane-spanning 4-domains subfamily A member 4A-like</fullName>
    </recommendedName>
</protein>
<proteinExistence type="inferred from homology"/>
<evidence type="ECO:0000256" key="1">
    <source>
        <dbReference type="ARBA" id="ARBA00004141"/>
    </source>
</evidence>
<comment type="subcellular location">
    <subcellularLocation>
        <location evidence="1">Membrane</location>
        <topology evidence="1">Multi-pass membrane protein</topology>
    </subcellularLocation>
</comment>
<evidence type="ECO:0000313" key="7">
    <source>
        <dbReference type="Ensembl" id="ENSLLEP00000021441.1"/>
    </source>
</evidence>
<keyword evidence="3 6" id="KW-0812">Transmembrane</keyword>
<keyword evidence="5 6" id="KW-0472">Membrane</keyword>
<keyword evidence="8" id="KW-1185">Reference proteome</keyword>
<feature type="transmembrane region" description="Helical" evidence="6">
    <location>
        <begin position="76"/>
        <end position="96"/>
    </location>
</feature>
<sequence length="263" mass="28001">MSSGTHEEGGKVVIVPNPQNVSADATQNHQTAGGRPDPIKVFHKGEPEVLGVTQILLGICQLIFGVILTLNHRRWLSSYALVNTGAPFWSGIMYIVSGSLSAASSQKPRLGMVRSTLIMNTISAVIASVLLVLNGFIFIMTLHFGGGYYKKRYCSYSGDNETCEGNFDDEVIMTGIVGLLFIFTLVELCVSISVSVFGCKTACRSSYNEMTVIIYQSNSLDAADPSSLNTSPAAVAPSNGDTSLAAVDLPDSIASACEETKTQ</sequence>
<dbReference type="PANTHER" id="PTHR23320">
    <property type="entry name" value="MEMBRANE-SPANNING 4-DOMAINS SUBFAMILY A MS4A -RELATED"/>
    <property type="match status" value="1"/>
</dbReference>
<dbReference type="AlphaFoldDB" id="A0A8C5PFY8"/>
<evidence type="ECO:0000313" key="8">
    <source>
        <dbReference type="Proteomes" id="UP000694569"/>
    </source>
</evidence>
<reference evidence="7" key="1">
    <citation type="submission" date="2025-08" db="UniProtKB">
        <authorList>
            <consortium name="Ensembl"/>
        </authorList>
    </citation>
    <scope>IDENTIFICATION</scope>
</reference>